<comment type="caution">
    <text evidence="2">The sequence shown here is derived from an EMBL/GenBank/DDBJ whole genome shotgun (WGS) entry which is preliminary data.</text>
</comment>
<dbReference type="Proteomes" id="UP001419268">
    <property type="component" value="Unassembled WGS sequence"/>
</dbReference>
<evidence type="ECO:0000256" key="1">
    <source>
        <dbReference type="SAM" id="Phobius"/>
    </source>
</evidence>
<feature type="transmembrane region" description="Helical" evidence="1">
    <location>
        <begin position="18"/>
        <end position="38"/>
    </location>
</feature>
<feature type="transmembrane region" description="Helical" evidence="1">
    <location>
        <begin position="45"/>
        <end position="63"/>
    </location>
</feature>
<organism evidence="2 3">
    <name type="scientific">Stephania cephalantha</name>
    <dbReference type="NCBI Taxonomy" id="152367"/>
    <lineage>
        <taxon>Eukaryota</taxon>
        <taxon>Viridiplantae</taxon>
        <taxon>Streptophyta</taxon>
        <taxon>Embryophyta</taxon>
        <taxon>Tracheophyta</taxon>
        <taxon>Spermatophyta</taxon>
        <taxon>Magnoliopsida</taxon>
        <taxon>Ranunculales</taxon>
        <taxon>Menispermaceae</taxon>
        <taxon>Menispermoideae</taxon>
        <taxon>Cissampelideae</taxon>
        <taxon>Stephania</taxon>
    </lineage>
</organism>
<keyword evidence="1" id="KW-1133">Transmembrane helix</keyword>
<evidence type="ECO:0000313" key="3">
    <source>
        <dbReference type="Proteomes" id="UP001419268"/>
    </source>
</evidence>
<keyword evidence="3" id="KW-1185">Reference proteome</keyword>
<dbReference type="AlphaFoldDB" id="A0AAP0IP76"/>
<name>A0AAP0IP76_9MAGN</name>
<keyword evidence="1" id="KW-0812">Transmembrane</keyword>
<reference evidence="2 3" key="1">
    <citation type="submission" date="2024-01" db="EMBL/GenBank/DDBJ databases">
        <title>Genome assemblies of Stephania.</title>
        <authorList>
            <person name="Yang L."/>
        </authorList>
    </citation>
    <scope>NUCLEOTIDE SEQUENCE [LARGE SCALE GENOMIC DNA]</scope>
    <source>
        <strain evidence="2">JXDWG</strain>
        <tissue evidence="2">Leaf</tissue>
    </source>
</reference>
<protein>
    <submittedName>
        <fullName evidence="2">Uncharacterized protein</fullName>
    </submittedName>
</protein>
<gene>
    <name evidence="2" type="ORF">Scep_016596</name>
</gene>
<accession>A0AAP0IP76</accession>
<proteinExistence type="predicted"/>
<sequence>MSCDDLKVLTATWERESFLTFCNLLSSFFFLYVLFLNIIYCINRFLGSCAIIIFFRIVVILLGRNGMLWN</sequence>
<evidence type="ECO:0000313" key="2">
    <source>
        <dbReference type="EMBL" id="KAK9118503.1"/>
    </source>
</evidence>
<dbReference type="EMBL" id="JBBNAG010000007">
    <property type="protein sequence ID" value="KAK9118503.1"/>
    <property type="molecule type" value="Genomic_DNA"/>
</dbReference>
<keyword evidence="1" id="KW-0472">Membrane</keyword>